<dbReference type="eggNOG" id="ENOG50330RV">
    <property type="taxonomic scope" value="Bacteria"/>
</dbReference>
<dbReference type="STRING" id="1286106.MPL1_06210"/>
<dbReference type="AlphaFoldDB" id="M7PH53"/>
<dbReference type="RefSeq" id="WP_009726244.1">
    <property type="nucleotide sequence ID" value="NZ_APHR01000030.1"/>
</dbReference>
<name>M7PH53_9GAMM</name>
<comment type="caution">
    <text evidence="2">The sequence shown here is derived from an EMBL/GenBank/DDBJ whole genome shotgun (WGS) entry which is preliminary data.</text>
</comment>
<accession>M7PH53</accession>
<sequence length="192" mass="21702">MNLNNLTGAERRAFFRINDTVIVDFSQESGTEQPAMPAGDQQQRAQLNTIQTALGHLIEKINHQDREIGRALRLMDEKLNLLTQRLEAKMAPADMSKAREVNLSAGGMSVIDSQEYPAKTSLRVNLQLLPSMVTIYLQAKVISCKTISEQKEEPAYLLRMAFTEMTEEDRNTLVRHTLSRQAEILRTQKSSV</sequence>
<dbReference type="Gene3D" id="2.40.10.220">
    <property type="entry name" value="predicted glycosyltransferase like domains"/>
    <property type="match status" value="1"/>
</dbReference>
<dbReference type="GO" id="GO:0035438">
    <property type="term" value="F:cyclic-di-GMP binding"/>
    <property type="evidence" value="ECO:0007669"/>
    <property type="project" value="InterPro"/>
</dbReference>
<protein>
    <submittedName>
        <fullName evidence="2">PilZ domain-containing protein</fullName>
    </submittedName>
</protein>
<organism evidence="2 3">
    <name type="scientific">Methylophaga lonarensis MPL</name>
    <dbReference type="NCBI Taxonomy" id="1286106"/>
    <lineage>
        <taxon>Bacteria</taxon>
        <taxon>Pseudomonadati</taxon>
        <taxon>Pseudomonadota</taxon>
        <taxon>Gammaproteobacteria</taxon>
        <taxon>Thiotrichales</taxon>
        <taxon>Piscirickettsiaceae</taxon>
        <taxon>Methylophaga</taxon>
    </lineage>
</organism>
<dbReference type="PATRIC" id="fig|1286106.3.peg.1250"/>
<dbReference type="InterPro" id="IPR009875">
    <property type="entry name" value="PilZ_domain"/>
</dbReference>
<keyword evidence="3" id="KW-1185">Reference proteome</keyword>
<dbReference type="OrthoDB" id="5567005at2"/>
<proteinExistence type="predicted"/>
<evidence type="ECO:0000313" key="2">
    <source>
        <dbReference type="EMBL" id="EMR13225.1"/>
    </source>
</evidence>
<dbReference type="Pfam" id="PF07238">
    <property type="entry name" value="PilZ"/>
    <property type="match status" value="1"/>
</dbReference>
<evidence type="ECO:0000259" key="1">
    <source>
        <dbReference type="Pfam" id="PF07238"/>
    </source>
</evidence>
<dbReference type="Proteomes" id="UP000012019">
    <property type="component" value="Unassembled WGS sequence"/>
</dbReference>
<feature type="domain" description="PilZ" evidence="1">
    <location>
        <begin position="97"/>
        <end position="177"/>
    </location>
</feature>
<dbReference type="EMBL" id="APHR01000030">
    <property type="protein sequence ID" value="EMR13225.1"/>
    <property type="molecule type" value="Genomic_DNA"/>
</dbReference>
<evidence type="ECO:0000313" key="3">
    <source>
        <dbReference type="Proteomes" id="UP000012019"/>
    </source>
</evidence>
<gene>
    <name evidence="2" type="ORF">MPL1_06210</name>
</gene>
<reference evidence="2 3" key="1">
    <citation type="journal article" date="2013" name="Genome Announc.">
        <title>Draft Genome Sequence of Methylophaga lonarensis MPLT, a Haloalkaliphilic (Non-Methane-Utilizing) Methylotroph.</title>
        <authorList>
            <person name="Shetty S.A."/>
            <person name="Marathe N.P."/>
            <person name="Munot H."/>
            <person name="Antony C.P."/>
            <person name="Dhotre D.P."/>
            <person name="Murrell J.C."/>
            <person name="Shouche Y.S."/>
        </authorList>
    </citation>
    <scope>NUCLEOTIDE SEQUENCE [LARGE SCALE GENOMIC DNA]</scope>
    <source>
        <strain evidence="2 3">MPL</strain>
    </source>
</reference>